<gene>
    <name evidence="1" type="ORF">R1flu_006101</name>
</gene>
<dbReference type="EMBL" id="JBHFFA010000003">
    <property type="protein sequence ID" value="KAL2634622.1"/>
    <property type="molecule type" value="Genomic_DNA"/>
</dbReference>
<organism evidence="1 2">
    <name type="scientific">Riccia fluitans</name>
    <dbReference type="NCBI Taxonomy" id="41844"/>
    <lineage>
        <taxon>Eukaryota</taxon>
        <taxon>Viridiplantae</taxon>
        <taxon>Streptophyta</taxon>
        <taxon>Embryophyta</taxon>
        <taxon>Marchantiophyta</taxon>
        <taxon>Marchantiopsida</taxon>
        <taxon>Marchantiidae</taxon>
        <taxon>Marchantiales</taxon>
        <taxon>Ricciaceae</taxon>
        <taxon>Riccia</taxon>
    </lineage>
</organism>
<comment type="caution">
    <text evidence="1">The sequence shown here is derived from an EMBL/GenBank/DDBJ whole genome shotgun (WGS) entry which is preliminary data.</text>
</comment>
<dbReference type="AlphaFoldDB" id="A0ABD1YV32"/>
<accession>A0ABD1YV32</accession>
<evidence type="ECO:0000313" key="1">
    <source>
        <dbReference type="EMBL" id="KAL2634622.1"/>
    </source>
</evidence>
<reference evidence="1 2" key="1">
    <citation type="submission" date="2024-09" db="EMBL/GenBank/DDBJ databases">
        <title>Chromosome-scale assembly of Riccia fluitans.</title>
        <authorList>
            <person name="Paukszto L."/>
            <person name="Sawicki J."/>
            <person name="Karawczyk K."/>
            <person name="Piernik-Szablinska J."/>
            <person name="Szczecinska M."/>
            <person name="Mazdziarz M."/>
        </authorList>
    </citation>
    <scope>NUCLEOTIDE SEQUENCE [LARGE SCALE GENOMIC DNA]</scope>
    <source>
        <strain evidence="1">Rf_01</strain>
        <tissue evidence="1">Aerial parts of the thallus</tissue>
    </source>
</reference>
<keyword evidence="2" id="KW-1185">Reference proteome</keyword>
<sequence>MERPWIRRILLNRRTRHPASTYFVQESFLRVDGHVTQSGIWPNYGRSGMGVDYALGGDNKMQYKQIIKGNECIQGRRVRPDATTSLHVSRSGQETMREFTSRPAEMGEAILPSLVHYFRTAILVPGTADRV</sequence>
<name>A0ABD1YV32_9MARC</name>
<protein>
    <submittedName>
        <fullName evidence="1">Uncharacterized protein</fullName>
    </submittedName>
</protein>
<dbReference type="Proteomes" id="UP001605036">
    <property type="component" value="Unassembled WGS sequence"/>
</dbReference>
<proteinExistence type="predicted"/>
<evidence type="ECO:0000313" key="2">
    <source>
        <dbReference type="Proteomes" id="UP001605036"/>
    </source>
</evidence>